<reference evidence="1 2" key="1">
    <citation type="submission" date="2017-02" db="EMBL/GenBank/DDBJ databases">
        <title>Paraburkholderia sophoroidis sp. nov. and Paraburkholderia steynii sp. nov. rhizobial symbionts of the fynbos legume Hypocalyptus sophoroides.</title>
        <authorList>
            <person name="Steenkamp E.T."/>
            <person name="Beukes C.W."/>
            <person name="Van Zyl E."/>
            <person name="Avontuur J."/>
            <person name="Chan W.Y."/>
            <person name="Hassen A."/>
            <person name="Palmer M."/>
            <person name="Mthombeni L."/>
            <person name="Phalane F."/>
            <person name="Sereme K."/>
            <person name="Venter S.N."/>
        </authorList>
    </citation>
    <scope>NUCLEOTIDE SEQUENCE [LARGE SCALE GENOMIC DNA]</scope>
    <source>
        <strain evidence="1 2">HC1.1ba</strain>
    </source>
</reference>
<organism evidence="1 2">
    <name type="scientific">Paraburkholderia steynii</name>
    <dbReference type="NCBI Taxonomy" id="1245441"/>
    <lineage>
        <taxon>Bacteria</taxon>
        <taxon>Pseudomonadati</taxon>
        <taxon>Pseudomonadota</taxon>
        <taxon>Betaproteobacteria</taxon>
        <taxon>Burkholderiales</taxon>
        <taxon>Burkholderiaceae</taxon>
        <taxon>Paraburkholderia</taxon>
    </lineage>
</organism>
<name>A0A4R0XPA6_9BURK</name>
<comment type="caution">
    <text evidence="1">The sequence shown here is derived from an EMBL/GenBank/DDBJ whole genome shotgun (WGS) entry which is preliminary data.</text>
</comment>
<dbReference type="Proteomes" id="UP000294200">
    <property type="component" value="Unassembled WGS sequence"/>
</dbReference>
<keyword evidence="2" id="KW-1185">Reference proteome</keyword>
<protein>
    <recommendedName>
        <fullName evidence="3">Holin</fullName>
    </recommendedName>
</protein>
<dbReference type="AlphaFoldDB" id="A0A4R0XPA6"/>
<evidence type="ECO:0008006" key="3">
    <source>
        <dbReference type="Google" id="ProtNLM"/>
    </source>
</evidence>
<evidence type="ECO:0000313" key="2">
    <source>
        <dbReference type="Proteomes" id="UP000294200"/>
    </source>
</evidence>
<dbReference type="EMBL" id="MWML01000013">
    <property type="protein sequence ID" value="TCG09387.1"/>
    <property type="molecule type" value="Genomic_DNA"/>
</dbReference>
<proteinExistence type="predicted"/>
<sequence>MNTSPVQTGAVGAVTAAVYTLVSAFAKHYNIDITPDAQMSVAVGIVASAHWIGQQFAARSAAKAPATPQ</sequence>
<accession>A0A4R0XPA6</accession>
<evidence type="ECO:0000313" key="1">
    <source>
        <dbReference type="EMBL" id="TCG09387.1"/>
    </source>
</evidence>
<gene>
    <name evidence="1" type="ORF">BZM27_06190</name>
</gene>